<dbReference type="Proteomes" id="UP001497497">
    <property type="component" value="Unassembled WGS sequence"/>
</dbReference>
<feature type="domain" description="MYND-type" evidence="6">
    <location>
        <begin position="110"/>
        <end position="148"/>
    </location>
</feature>
<evidence type="ECO:0000256" key="2">
    <source>
        <dbReference type="ARBA" id="ARBA00022771"/>
    </source>
</evidence>
<gene>
    <name evidence="7" type="ORF">GSLYS_00015270001</name>
</gene>
<evidence type="ECO:0000313" key="7">
    <source>
        <dbReference type="EMBL" id="CAL1541664.1"/>
    </source>
</evidence>
<evidence type="ECO:0000259" key="6">
    <source>
        <dbReference type="PROSITE" id="PS50865"/>
    </source>
</evidence>
<keyword evidence="8" id="KW-1185">Reference proteome</keyword>
<feature type="non-terminal residue" evidence="7">
    <location>
        <position position="1"/>
    </location>
</feature>
<dbReference type="AlphaFoldDB" id="A0AAV2I512"/>
<evidence type="ECO:0000313" key="8">
    <source>
        <dbReference type="Proteomes" id="UP001497497"/>
    </source>
</evidence>
<evidence type="ECO:0000256" key="4">
    <source>
        <dbReference type="PROSITE-ProRule" id="PRU00134"/>
    </source>
</evidence>
<dbReference type="PROSITE" id="PS01360">
    <property type="entry name" value="ZF_MYND_1"/>
    <property type="match status" value="1"/>
</dbReference>
<proteinExistence type="predicted"/>
<evidence type="ECO:0000256" key="1">
    <source>
        <dbReference type="ARBA" id="ARBA00022723"/>
    </source>
</evidence>
<feature type="non-terminal residue" evidence="7">
    <location>
        <position position="184"/>
    </location>
</feature>
<dbReference type="GO" id="GO:0008270">
    <property type="term" value="F:zinc ion binding"/>
    <property type="evidence" value="ECO:0007669"/>
    <property type="project" value="UniProtKB-KW"/>
</dbReference>
<dbReference type="SUPFAM" id="SSF144232">
    <property type="entry name" value="HIT/MYND zinc finger-like"/>
    <property type="match status" value="1"/>
</dbReference>
<feature type="region of interest" description="Disordered" evidence="5">
    <location>
        <begin position="1"/>
        <end position="23"/>
    </location>
</feature>
<keyword evidence="2 4" id="KW-0863">Zinc-finger</keyword>
<protein>
    <recommendedName>
        <fullName evidence="6">MYND-type domain-containing protein</fullName>
    </recommendedName>
</protein>
<dbReference type="Pfam" id="PF01753">
    <property type="entry name" value="zf-MYND"/>
    <property type="match status" value="1"/>
</dbReference>
<keyword evidence="1" id="KW-0479">Metal-binding</keyword>
<dbReference type="InterPro" id="IPR002893">
    <property type="entry name" value="Znf_MYND"/>
</dbReference>
<reference evidence="7 8" key="1">
    <citation type="submission" date="2024-04" db="EMBL/GenBank/DDBJ databases">
        <authorList>
            <consortium name="Genoscope - CEA"/>
            <person name="William W."/>
        </authorList>
    </citation>
    <scope>NUCLEOTIDE SEQUENCE [LARGE SCALE GENOMIC DNA]</scope>
</reference>
<accession>A0AAV2I512</accession>
<comment type="caution">
    <text evidence="7">The sequence shown here is derived from an EMBL/GenBank/DDBJ whole genome shotgun (WGS) entry which is preliminary data.</text>
</comment>
<evidence type="ECO:0000256" key="5">
    <source>
        <dbReference type="SAM" id="MobiDB-lite"/>
    </source>
</evidence>
<keyword evidence="3" id="KW-0862">Zinc</keyword>
<dbReference type="PROSITE" id="PS50865">
    <property type="entry name" value="ZF_MYND_2"/>
    <property type="match status" value="1"/>
</dbReference>
<dbReference type="Gene3D" id="6.10.140.2220">
    <property type="match status" value="1"/>
</dbReference>
<dbReference type="EMBL" id="CAXITT010000446">
    <property type="protein sequence ID" value="CAL1541664.1"/>
    <property type="molecule type" value="Genomic_DNA"/>
</dbReference>
<evidence type="ECO:0000256" key="3">
    <source>
        <dbReference type="ARBA" id="ARBA00022833"/>
    </source>
</evidence>
<name>A0AAV2I512_LYMST</name>
<organism evidence="7 8">
    <name type="scientific">Lymnaea stagnalis</name>
    <name type="common">Great pond snail</name>
    <name type="synonym">Helix stagnalis</name>
    <dbReference type="NCBI Taxonomy" id="6523"/>
    <lineage>
        <taxon>Eukaryota</taxon>
        <taxon>Metazoa</taxon>
        <taxon>Spiralia</taxon>
        <taxon>Lophotrochozoa</taxon>
        <taxon>Mollusca</taxon>
        <taxon>Gastropoda</taxon>
        <taxon>Heterobranchia</taxon>
        <taxon>Euthyneura</taxon>
        <taxon>Panpulmonata</taxon>
        <taxon>Hygrophila</taxon>
        <taxon>Lymnaeoidea</taxon>
        <taxon>Lymnaeidae</taxon>
        <taxon>Lymnaea</taxon>
    </lineage>
</organism>
<sequence>IEPEVHSIEPGVHTIEPGVNPIEPGVNPIEPGVNRIEPGVHTIEPGVDQHAPLSHLSTKCSQVTAAVNSSFGSDPHLDMSQPVTSEESCEDDIGCSEEEWGVYEEMRGLCLRCRKMSDRLIPCSYCLVVKYCSMKCLSEDRQNHLSKCERICMFQAVGVTCESFRQSSSKLSYSFLDIPTQAQR</sequence>